<protein>
    <submittedName>
        <fullName evidence="2">Uncharacterized protein</fullName>
    </submittedName>
</protein>
<keyword evidence="3" id="KW-1185">Reference proteome</keyword>
<name>A0ABP1F9C5_9FLAO</name>
<sequence length="68" mass="6933">MLKNILKLGKALNKKESQSINGQGRPGQDGSDGSPSSGGACSSGNWCPSGQICKCDDNDCKSGTCIKA</sequence>
<proteinExistence type="predicted"/>
<comment type="caution">
    <text evidence="2">The sequence shown here is derived from an EMBL/GenBank/DDBJ whole genome shotgun (WGS) entry which is preliminary data.</text>
</comment>
<accession>A0ABP1F9C5</accession>
<evidence type="ECO:0000256" key="1">
    <source>
        <dbReference type="SAM" id="MobiDB-lite"/>
    </source>
</evidence>
<gene>
    <name evidence="2" type="ORF">T190115A13A_200004</name>
</gene>
<feature type="compositionally biased region" description="Low complexity" evidence="1">
    <location>
        <begin position="22"/>
        <end position="42"/>
    </location>
</feature>
<evidence type="ECO:0000313" key="2">
    <source>
        <dbReference type="EMBL" id="CAL2106288.1"/>
    </source>
</evidence>
<feature type="region of interest" description="Disordered" evidence="1">
    <location>
        <begin position="13"/>
        <end position="42"/>
    </location>
</feature>
<reference evidence="2 3" key="1">
    <citation type="submission" date="2024-05" db="EMBL/GenBank/DDBJ databases">
        <authorList>
            <person name="Duchaud E."/>
        </authorList>
    </citation>
    <scope>NUCLEOTIDE SEQUENCE [LARGE SCALE GENOMIC DNA]</scope>
    <source>
        <strain evidence="2">Ena-SAMPLE-TAB-13-05-2024-13:56:06:370-140305</strain>
    </source>
</reference>
<dbReference type="RefSeq" id="WP_348702932.1">
    <property type="nucleotide sequence ID" value="NZ_CAXIYA010000008.1"/>
</dbReference>
<organism evidence="2 3">
    <name type="scientific">Tenacibaculum vairaonense</name>
    <dbReference type="NCBI Taxonomy" id="3137860"/>
    <lineage>
        <taxon>Bacteria</taxon>
        <taxon>Pseudomonadati</taxon>
        <taxon>Bacteroidota</taxon>
        <taxon>Flavobacteriia</taxon>
        <taxon>Flavobacteriales</taxon>
        <taxon>Flavobacteriaceae</taxon>
        <taxon>Tenacibaculum</taxon>
    </lineage>
</organism>
<dbReference type="Proteomes" id="UP001497602">
    <property type="component" value="Unassembled WGS sequence"/>
</dbReference>
<evidence type="ECO:0000313" key="3">
    <source>
        <dbReference type="Proteomes" id="UP001497602"/>
    </source>
</evidence>
<dbReference type="EMBL" id="CAXJRC010000012">
    <property type="protein sequence ID" value="CAL2106288.1"/>
    <property type="molecule type" value="Genomic_DNA"/>
</dbReference>